<keyword evidence="2" id="KW-1185">Reference proteome</keyword>
<dbReference type="HOGENOM" id="CLU_2926732_0_0_1"/>
<evidence type="ECO:0000313" key="2">
    <source>
        <dbReference type="Proteomes" id="UP000026962"/>
    </source>
</evidence>
<sequence>MAAPRRGVQRAGVAAVCGRPPWGGTTAVSRILEDLNAIDRLARTKPQFRWHRPPSGLYPGNPIFDL</sequence>
<name>A0A0E0M4H5_ORYPU</name>
<dbReference type="Gramene" id="OPUNC09G17860.1">
    <property type="protein sequence ID" value="OPUNC09G17860.1"/>
    <property type="gene ID" value="OPUNC09G17860"/>
</dbReference>
<reference evidence="1" key="2">
    <citation type="submission" date="2018-05" db="EMBL/GenBank/DDBJ databases">
        <title>OpunRS2 (Oryza punctata Reference Sequence Version 2).</title>
        <authorList>
            <person name="Zhang J."/>
            <person name="Kudrna D."/>
            <person name="Lee S."/>
            <person name="Talag J."/>
            <person name="Welchert J."/>
            <person name="Wing R.A."/>
        </authorList>
    </citation>
    <scope>NUCLEOTIDE SEQUENCE [LARGE SCALE GENOMIC DNA]</scope>
</reference>
<dbReference type="EnsemblPlants" id="OPUNC09G17860.1">
    <property type="protein sequence ID" value="OPUNC09G17860.1"/>
    <property type="gene ID" value="OPUNC09G17860"/>
</dbReference>
<dbReference type="Proteomes" id="UP000026962">
    <property type="component" value="Chromosome 9"/>
</dbReference>
<protein>
    <submittedName>
        <fullName evidence="1">Uncharacterized protein</fullName>
    </submittedName>
</protein>
<organism evidence="1">
    <name type="scientific">Oryza punctata</name>
    <name type="common">Red rice</name>
    <dbReference type="NCBI Taxonomy" id="4537"/>
    <lineage>
        <taxon>Eukaryota</taxon>
        <taxon>Viridiplantae</taxon>
        <taxon>Streptophyta</taxon>
        <taxon>Embryophyta</taxon>
        <taxon>Tracheophyta</taxon>
        <taxon>Spermatophyta</taxon>
        <taxon>Magnoliopsida</taxon>
        <taxon>Liliopsida</taxon>
        <taxon>Poales</taxon>
        <taxon>Poaceae</taxon>
        <taxon>BOP clade</taxon>
        <taxon>Oryzoideae</taxon>
        <taxon>Oryzeae</taxon>
        <taxon>Oryzinae</taxon>
        <taxon>Oryza</taxon>
    </lineage>
</organism>
<dbReference type="AlphaFoldDB" id="A0A0E0M4H5"/>
<accession>A0A0E0M4H5</accession>
<evidence type="ECO:0000313" key="1">
    <source>
        <dbReference type="EnsemblPlants" id="OPUNC09G17860.1"/>
    </source>
</evidence>
<proteinExistence type="predicted"/>
<reference evidence="1" key="1">
    <citation type="submission" date="2015-04" db="UniProtKB">
        <authorList>
            <consortium name="EnsemblPlants"/>
        </authorList>
    </citation>
    <scope>IDENTIFICATION</scope>
</reference>